<comment type="caution">
    <text evidence="1">The sequence shown here is derived from an EMBL/GenBank/DDBJ whole genome shotgun (WGS) entry which is preliminary data.</text>
</comment>
<sequence length="218" mass="23200">MSATNQDVRYGPANGRQSGHEQRGTTNPPHWPDRSLSANARATMYDGTPPQIRYASSNGRQLSEYGNTARAVPRVPAMQLDVRKGRGISSPGLLEMSFQPPSRVNSRPSPTAGSFRQDQMYNFTDDEESMIDLTDQDQQRSGSTPLRPFSFAVRAGRSSGNAGSTRSSPGPGEGRDGLSGVLGRWGGSVTSFFGGSQAGGSHWGGSHAGNSGSMMDMQ</sequence>
<proteinExistence type="predicted"/>
<protein>
    <submittedName>
        <fullName evidence="1">Uncharacterized protein</fullName>
    </submittedName>
</protein>
<reference evidence="1" key="1">
    <citation type="submission" date="2023-04" db="EMBL/GenBank/DDBJ databases">
        <title>Draft Genome sequencing of Naganishia species isolated from polar environments using Oxford Nanopore Technology.</title>
        <authorList>
            <person name="Leo P."/>
            <person name="Venkateswaran K."/>
        </authorList>
    </citation>
    <scope>NUCLEOTIDE SEQUENCE</scope>
    <source>
        <strain evidence="1">MNA-CCFEE 5425</strain>
    </source>
</reference>
<name>A0ACC2X157_9TREE</name>
<organism evidence="1 2">
    <name type="scientific">Naganishia vaughanmartiniae</name>
    <dbReference type="NCBI Taxonomy" id="1424756"/>
    <lineage>
        <taxon>Eukaryota</taxon>
        <taxon>Fungi</taxon>
        <taxon>Dikarya</taxon>
        <taxon>Basidiomycota</taxon>
        <taxon>Agaricomycotina</taxon>
        <taxon>Tremellomycetes</taxon>
        <taxon>Filobasidiales</taxon>
        <taxon>Filobasidiaceae</taxon>
        <taxon>Naganishia</taxon>
    </lineage>
</organism>
<dbReference type="EMBL" id="JASBWU010000014">
    <property type="protein sequence ID" value="KAJ9116492.1"/>
    <property type="molecule type" value="Genomic_DNA"/>
</dbReference>
<evidence type="ECO:0000313" key="2">
    <source>
        <dbReference type="Proteomes" id="UP001243375"/>
    </source>
</evidence>
<dbReference type="Proteomes" id="UP001243375">
    <property type="component" value="Unassembled WGS sequence"/>
</dbReference>
<evidence type="ECO:0000313" key="1">
    <source>
        <dbReference type="EMBL" id="KAJ9116492.1"/>
    </source>
</evidence>
<gene>
    <name evidence="1" type="ORF">QFC22_004934</name>
</gene>
<keyword evidence="2" id="KW-1185">Reference proteome</keyword>
<accession>A0ACC2X157</accession>